<evidence type="ECO:0000256" key="4">
    <source>
        <dbReference type="ARBA" id="ARBA00023134"/>
    </source>
</evidence>
<dbReference type="RefSeq" id="WP_090872667.1">
    <property type="nucleotide sequence ID" value="NZ_FNYE01000039.1"/>
</dbReference>
<gene>
    <name evidence="5" type="ORF">SAMN05192539_10397</name>
</gene>
<evidence type="ECO:0000256" key="3">
    <source>
        <dbReference type="ARBA" id="ARBA00022741"/>
    </source>
</evidence>
<dbReference type="PANTHER" id="PTHR40392:SF1">
    <property type="entry name" value="2-PHOSPHO-L-LACTATE GUANYLYLTRANSFERASE"/>
    <property type="match status" value="1"/>
</dbReference>
<keyword evidence="3" id="KW-0547">Nucleotide-binding</keyword>
<dbReference type="OrthoDB" id="9151145at2"/>
<dbReference type="InterPro" id="IPR002835">
    <property type="entry name" value="CofC"/>
</dbReference>
<dbReference type="GO" id="GO:0005525">
    <property type="term" value="F:GTP binding"/>
    <property type="evidence" value="ECO:0007669"/>
    <property type="project" value="UniProtKB-KW"/>
</dbReference>
<name>A0A1H7E144_9BURK</name>
<keyword evidence="4" id="KW-0342">GTP-binding</keyword>
<keyword evidence="2 5" id="KW-0548">Nucleotidyltransferase</keyword>
<proteinExistence type="predicted"/>
<accession>A0A1H7E144</accession>
<organism evidence="5 6">
    <name type="scientific">Paraburkholderia diazotrophica</name>
    <dbReference type="NCBI Taxonomy" id="667676"/>
    <lineage>
        <taxon>Bacteria</taxon>
        <taxon>Pseudomonadati</taxon>
        <taxon>Pseudomonadota</taxon>
        <taxon>Betaproteobacteria</taxon>
        <taxon>Burkholderiales</taxon>
        <taxon>Burkholderiaceae</taxon>
        <taxon>Paraburkholderia</taxon>
    </lineage>
</organism>
<dbReference type="EMBL" id="FNYE01000039">
    <property type="protein sequence ID" value="SEK07578.1"/>
    <property type="molecule type" value="Genomic_DNA"/>
</dbReference>
<dbReference type="STRING" id="667676.SAMN05192539_10397"/>
<reference evidence="6" key="1">
    <citation type="submission" date="2016-10" db="EMBL/GenBank/DDBJ databases">
        <authorList>
            <person name="Varghese N."/>
            <person name="Submissions S."/>
        </authorList>
    </citation>
    <scope>NUCLEOTIDE SEQUENCE [LARGE SCALE GENOMIC DNA]</scope>
    <source>
        <strain evidence="6">LMG 26031</strain>
    </source>
</reference>
<dbReference type="PANTHER" id="PTHR40392">
    <property type="entry name" value="2-PHOSPHO-L-LACTATE GUANYLYLTRANSFERASE"/>
    <property type="match status" value="1"/>
</dbReference>
<evidence type="ECO:0000313" key="5">
    <source>
        <dbReference type="EMBL" id="SEK07578.1"/>
    </source>
</evidence>
<dbReference type="InterPro" id="IPR029044">
    <property type="entry name" value="Nucleotide-diphossugar_trans"/>
</dbReference>
<dbReference type="GO" id="GO:0043814">
    <property type="term" value="F:phospholactate guanylyltransferase activity"/>
    <property type="evidence" value="ECO:0007669"/>
    <property type="project" value="InterPro"/>
</dbReference>
<protein>
    <submittedName>
        <fullName evidence="5">2-phospho-L-lactate guanylyltransferase</fullName>
    </submittedName>
</protein>
<dbReference type="SUPFAM" id="SSF53448">
    <property type="entry name" value="Nucleotide-diphospho-sugar transferases"/>
    <property type="match status" value="1"/>
</dbReference>
<keyword evidence="1 5" id="KW-0808">Transferase</keyword>
<dbReference type="AlphaFoldDB" id="A0A1H7E144"/>
<evidence type="ECO:0000313" key="6">
    <source>
        <dbReference type="Proteomes" id="UP000198866"/>
    </source>
</evidence>
<dbReference type="Pfam" id="PF01983">
    <property type="entry name" value="CofC"/>
    <property type="match status" value="1"/>
</dbReference>
<evidence type="ECO:0000256" key="2">
    <source>
        <dbReference type="ARBA" id="ARBA00022695"/>
    </source>
</evidence>
<keyword evidence="6" id="KW-1185">Reference proteome</keyword>
<dbReference type="NCBIfam" id="TIGR03552">
    <property type="entry name" value="F420_cofC"/>
    <property type="match status" value="1"/>
</dbReference>
<sequence length="208" mass="22541">MKPWLVVPVRSIRDGKQRLAAVLSERERVRLNTALLEHVLAEATWFPGRGRTLVVTRCAEVAAVAQMAGVKWLIERNATGMNAALDEARAHLGTNRGSRLMTVSCDLPLLCSDDLIALATAAPMGTGVALARDHTRCGTNALCLPLDVPFAFSFGKDSAERHRNAAAQRGLPVVEVQRPGLAVDLDTPADLQALRFVVPWLWPHARAA</sequence>
<evidence type="ECO:0000256" key="1">
    <source>
        <dbReference type="ARBA" id="ARBA00022679"/>
    </source>
</evidence>
<dbReference type="Gene3D" id="3.90.550.10">
    <property type="entry name" value="Spore Coat Polysaccharide Biosynthesis Protein SpsA, Chain A"/>
    <property type="match status" value="1"/>
</dbReference>
<dbReference type="Proteomes" id="UP000198866">
    <property type="component" value="Unassembled WGS sequence"/>
</dbReference>